<protein>
    <submittedName>
        <fullName evidence="2">Uncharacterized protein</fullName>
    </submittedName>
</protein>
<evidence type="ECO:0000313" key="2">
    <source>
        <dbReference type="EMBL" id="KAL2653956.1"/>
    </source>
</evidence>
<sequence>MSRDSAPPQYCPSVNRTAIVATIRRQSNQQEGVPKLHKSTCYPGIAFRNWGAESVSGSGFSVGERSTPSRGVSLDLILFNAGNVGGERPCCPFVSHRKMSRQVHSQMVGCFCESVHMAQQLTLIPGLTLHATLLKGALGAHWRTERTRSWIVNMVRNLRPGPSSDVGTGSNPNCLSVPPVDGGRPARAFTAVIAMSISRKSCLELDREKESLVSGVLGTAGKKCEDLRGRPLGGCTLGSVSASRNSSEKESPSRRCAKGGMGEKSVKTEAQLGIAQGV</sequence>
<accession>A0ABD1ZR69</accession>
<evidence type="ECO:0000313" key="3">
    <source>
        <dbReference type="Proteomes" id="UP001605036"/>
    </source>
</evidence>
<evidence type="ECO:0000256" key="1">
    <source>
        <dbReference type="SAM" id="MobiDB-lite"/>
    </source>
</evidence>
<comment type="caution">
    <text evidence="2">The sequence shown here is derived from an EMBL/GenBank/DDBJ whole genome shotgun (WGS) entry which is preliminary data.</text>
</comment>
<name>A0ABD1ZR69_9MARC</name>
<dbReference type="Proteomes" id="UP001605036">
    <property type="component" value="Unassembled WGS sequence"/>
</dbReference>
<dbReference type="AlphaFoldDB" id="A0ABD1ZR69"/>
<gene>
    <name evidence="2" type="ORF">R1flu_022084</name>
</gene>
<dbReference type="EMBL" id="JBHFFA010000001">
    <property type="protein sequence ID" value="KAL2653956.1"/>
    <property type="molecule type" value="Genomic_DNA"/>
</dbReference>
<feature type="region of interest" description="Disordered" evidence="1">
    <location>
        <begin position="238"/>
        <end position="278"/>
    </location>
</feature>
<proteinExistence type="predicted"/>
<keyword evidence="3" id="KW-1185">Reference proteome</keyword>
<organism evidence="2 3">
    <name type="scientific">Riccia fluitans</name>
    <dbReference type="NCBI Taxonomy" id="41844"/>
    <lineage>
        <taxon>Eukaryota</taxon>
        <taxon>Viridiplantae</taxon>
        <taxon>Streptophyta</taxon>
        <taxon>Embryophyta</taxon>
        <taxon>Marchantiophyta</taxon>
        <taxon>Marchantiopsida</taxon>
        <taxon>Marchantiidae</taxon>
        <taxon>Marchantiales</taxon>
        <taxon>Ricciaceae</taxon>
        <taxon>Riccia</taxon>
    </lineage>
</organism>
<reference evidence="2 3" key="1">
    <citation type="submission" date="2024-09" db="EMBL/GenBank/DDBJ databases">
        <title>Chromosome-scale assembly of Riccia fluitans.</title>
        <authorList>
            <person name="Paukszto L."/>
            <person name="Sawicki J."/>
            <person name="Karawczyk K."/>
            <person name="Piernik-Szablinska J."/>
            <person name="Szczecinska M."/>
            <person name="Mazdziarz M."/>
        </authorList>
    </citation>
    <scope>NUCLEOTIDE SEQUENCE [LARGE SCALE GENOMIC DNA]</scope>
    <source>
        <strain evidence="2">Rf_01</strain>
        <tissue evidence="2">Aerial parts of the thallus</tissue>
    </source>
</reference>